<evidence type="ECO:0000259" key="1">
    <source>
        <dbReference type="Pfam" id="PF00144"/>
    </source>
</evidence>
<proteinExistence type="predicted"/>
<dbReference type="Pfam" id="PF00144">
    <property type="entry name" value="Beta-lactamase"/>
    <property type="match status" value="1"/>
</dbReference>
<dbReference type="SUPFAM" id="SSF56601">
    <property type="entry name" value="beta-lactamase/transpeptidase-like"/>
    <property type="match status" value="1"/>
</dbReference>
<gene>
    <name evidence="2" type="ORF">LCGC14_2749770</name>
</gene>
<accession>A0A0F8ZP62</accession>
<feature type="domain" description="Beta-lactamase-related" evidence="1">
    <location>
        <begin position="22"/>
        <end position="360"/>
    </location>
</feature>
<dbReference type="PANTHER" id="PTHR43319">
    <property type="entry name" value="BETA-LACTAMASE-RELATED"/>
    <property type="match status" value="1"/>
</dbReference>
<dbReference type="AlphaFoldDB" id="A0A0F8ZP62"/>
<dbReference type="InterPro" id="IPR012338">
    <property type="entry name" value="Beta-lactam/transpept-like"/>
</dbReference>
<dbReference type="EMBL" id="LAZR01050247">
    <property type="protein sequence ID" value="KKK87785.1"/>
    <property type="molecule type" value="Genomic_DNA"/>
</dbReference>
<dbReference type="InterPro" id="IPR052907">
    <property type="entry name" value="Beta-lactamase/esterase"/>
</dbReference>
<dbReference type="Gene3D" id="3.40.710.10">
    <property type="entry name" value="DD-peptidase/beta-lactamase superfamily"/>
    <property type="match status" value="1"/>
</dbReference>
<name>A0A0F8ZP62_9ZZZZ</name>
<comment type="caution">
    <text evidence="2">The sequence shown here is derived from an EMBL/GenBank/DDBJ whole genome shotgun (WGS) entry which is preliminary data.</text>
</comment>
<evidence type="ECO:0000313" key="2">
    <source>
        <dbReference type="EMBL" id="KKK87785.1"/>
    </source>
</evidence>
<reference evidence="2" key="1">
    <citation type="journal article" date="2015" name="Nature">
        <title>Complex archaea that bridge the gap between prokaryotes and eukaryotes.</title>
        <authorList>
            <person name="Spang A."/>
            <person name="Saw J.H."/>
            <person name="Jorgensen S.L."/>
            <person name="Zaremba-Niedzwiedzka K."/>
            <person name="Martijn J."/>
            <person name="Lind A.E."/>
            <person name="van Eijk R."/>
            <person name="Schleper C."/>
            <person name="Guy L."/>
            <person name="Ettema T.J."/>
        </authorList>
    </citation>
    <scope>NUCLEOTIDE SEQUENCE</scope>
</reference>
<dbReference type="InterPro" id="IPR001466">
    <property type="entry name" value="Beta-lactam-related"/>
</dbReference>
<dbReference type="PANTHER" id="PTHR43319:SF3">
    <property type="entry name" value="BETA-LACTAMASE-RELATED DOMAIN-CONTAINING PROTEIN"/>
    <property type="match status" value="1"/>
</dbReference>
<protein>
    <recommendedName>
        <fullName evidence="1">Beta-lactamase-related domain-containing protein</fullName>
    </recommendedName>
</protein>
<sequence>MRNEIVVKGYTDPKFERIKDIFKENFKEFNEVGASFAVFLDNKFVIDIWGGYSNPEKTNLWKKDSIAKVYSTNKIVTSICALILVDKGLLDLDAPVARYWPEFAQAGKEKLLVRYLFSHSAGLPGFDEKITVEDLKDWDKIINILTKQKPWWEPGTKIGYHATTMYYLLGELVRKISGKTINMFFREEFAIPFNIDYHITLPEKFRTNRADMIPPKVTFSSFVWNDTDRNSFLFKVWSNPDLRNVHDNDPIWFDIETRGFGNARSVAKLGSIIANGGFLDGFQILTPETIAKSIEEQFFATDLVLDRKIRYGLGWGLKSDYHSLPSPNTAYWGGMGGSSLIMDLDNKMSIAYVMNKMRRQPLDET</sequence>
<organism evidence="2">
    <name type="scientific">marine sediment metagenome</name>
    <dbReference type="NCBI Taxonomy" id="412755"/>
    <lineage>
        <taxon>unclassified sequences</taxon>
        <taxon>metagenomes</taxon>
        <taxon>ecological metagenomes</taxon>
    </lineage>
</organism>
<feature type="non-terminal residue" evidence="2">
    <location>
        <position position="365"/>
    </location>
</feature>